<dbReference type="GO" id="GO:0007064">
    <property type="term" value="P:mitotic sister chromatid cohesion"/>
    <property type="evidence" value="ECO:0007669"/>
    <property type="project" value="TreeGrafter"/>
</dbReference>
<evidence type="ECO:0000259" key="4">
    <source>
        <dbReference type="Pfam" id="PF04825"/>
    </source>
</evidence>
<evidence type="ECO:0000313" key="5">
    <source>
        <dbReference type="EMBL" id="KAL1590263.1"/>
    </source>
</evidence>
<dbReference type="AlphaFoldDB" id="A0AB34KZN1"/>
<dbReference type="CDD" id="cd21789">
    <property type="entry name" value="Rad21_Rec8_M_SpRec8p-like"/>
    <property type="match status" value="1"/>
</dbReference>
<dbReference type="InterPro" id="IPR006910">
    <property type="entry name" value="Rad21_Rec8_N"/>
</dbReference>
<proteinExistence type="predicted"/>
<feature type="region of interest" description="Disordered" evidence="3">
    <location>
        <begin position="242"/>
        <end position="281"/>
    </location>
</feature>
<evidence type="ECO:0000313" key="6">
    <source>
        <dbReference type="Proteomes" id="UP000803884"/>
    </source>
</evidence>
<dbReference type="GO" id="GO:0030892">
    <property type="term" value="C:mitotic cohesin complex"/>
    <property type="evidence" value="ECO:0007669"/>
    <property type="project" value="TreeGrafter"/>
</dbReference>
<protein>
    <recommendedName>
        <fullName evidence="4">Rad21/Rec8-like protein N-terminal domain-containing protein</fullName>
    </recommendedName>
</protein>
<dbReference type="EMBL" id="JAAQHG020000003">
    <property type="protein sequence ID" value="KAL1590263.1"/>
    <property type="molecule type" value="Genomic_DNA"/>
</dbReference>
<evidence type="ECO:0000256" key="1">
    <source>
        <dbReference type="ARBA" id="ARBA00004123"/>
    </source>
</evidence>
<feature type="domain" description="Rad21/Rec8-like protein N-terminal" evidence="4">
    <location>
        <begin position="1"/>
        <end position="105"/>
    </location>
</feature>
<gene>
    <name evidence="5" type="ORF">WHR41_01067</name>
</gene>
<comment type="subcellular location">
    <subcellularLocation>
        <location evidence="1">Nucleus</location>
    </subcellularLocation>
</comment>
<dbReference type="InterPro" id="IPR039781">
    <property type="entry name" value="Rad21/Rec8-like"/>
</dbReference>
<sequence>MFYSHEVLTSRKYGVATVWLVATLGSKSNLKKVSRKAILDVDVAKACDTIIEPGAPMALRLSSNLLYGVTRVYAQQCGYVLTDAEAAKLEMRAVFKTLKADALDAVGGHKGRSDQLVLQDDPNFLPELDLLPMDLDTATAIVNLDLRRSSDLLTPQGSQEKESLLQYSGGALMAPLSVSSSLGGPIGGTGYVRGDQGPGTPVGGGFLHRDEPQGLLEDDLGIQIDADGNFFLDEELSTVAARQPHESVTGRADHAELPSEAASARVRREHGEGQKPTTFAEHEDDGFVPALDDGYIDAQADAFSARQEKEDETEHLIASESAEAEQRRRYRGPKTIPLDTSIELHNHEISAWNQEYRANMNEALRHKHAHRLVTLARKNAEHWMLGPSEEELMQGNRGPLTMFTGIKLLEAMSGLKLSPGSGKRARDDEPGSDDNRRVRSRAEPSSDEAGRGFALADDGFMPMADDYTIEQGRDQPTPLDDRNMTSIFPWNQSTGSHRPTGIFSAGRRSAVGGFPLPSHSRRGSRLATASPLIGRGFPVGHEDDDLQIVGFDMDVDAKAGDEFELFGPAAKVDTQTAAESQWVRAALDGESANFLEFVKAGIEELDLQRETVPLGDEEDEILHGSIEFKQLLPPSENSRVVAAQGLLHVLALVTKNAVSAEQKELFGPIGLRVLEIEA</sequence>
<dbReference type="RefSeq" id="XP_069233368.1">
    <property type="nucleotide sequence ID" value="XM_069369673.1"/>
</dbReference>
<dbReference type="Pfam" id="PF04825">
    <property type="entry name" value="Rad21_Rec8_N"/>
    <property type="match status" value="1"/>
</dbReference>
<dbReference type="GeneID" id="96002511"/>
<comment type="caution">
    <text evidence="5">The sequence shown here is derived from an EMBL/GenBank/DDBJ whole genome shotgun (WGS) entry which is preliminary data.</text>
</comment>
<dbReference type="GO" id="GO:0003682">
    <property type="term" value="F:chromatin binding"/>
    <property type="evidence" value="ECO:0007669"/>
    <property type="project" value="TreeGrafter"/>
</dbReference>
<feature type="region of interest" description="Disordered" evidence="3">
    <location>
        <begin position="414"/>
        <end position="459"/>
    </location>
</feature>
<name>A0AB34KZN1_9PEZI</name>
<evidence type="ECO:0000256" key="2">
    <source>
        <dbReference type="ARBA" id="ARBA00023242"/>
    </source>
</evidence>
<feature type="compositionally biased region" description="Basic and acidic residues" evidence="3">
    <location>
        <begin position="424"/>
        <end position="450"/>
    </location>
</feature>
<organism evidence="5 6">
    <name type="scientific">Cladosporium halotolerans</name>
    <dbReference type="NCBI Taxonomy" id="1052096"/>
    <lineage>
        <taxon>Eukaryota</taxon>
        <taxon>Fungi</taxon>
        <taxon>Dikarya</taxon>
        <taxon>Ascomycota</taxon>
        <taxon>Pezizomycotina</taxon>
        <taxon>Dothideomycetes</taxon>
        <taxon>Dothideomycetidae</taxon>
        <taxon>Cladosporiales</taxon>
        <taxon>Cladosporiaceae</taxon>
        <taxon>Cladosporium</taxon>
    </lineage>
</organism>
<dbReference type="GO" id="GO:0005634">
    <property type="term" value="C:nucleus"/>
    <property type="evidence" value="ECO:0007669"/>
    <property type="project" value="UniProtKB-SubCell"/>
</dbReference>
<dbReference type="PANTHER" id="PTHR12585">
    <property type="entry name" value="SCC1 / RAD21 FAMILY MEMBER"/>
    <property type="match status" value="1"/>
</dbReference>
<dbReference type="Proteomes" id="UP000803884">
    <property type="component" value="Unassembled WGS sequence"/>
</dbReference>
<accession>A0AB34KZN1</accession>
<keyword evidence="2" id="KW-0539">Nucleus</keyword>
<evidence type="ECO:0000256" key="3">
    <source>
        <dbReference type="SAM" id="MobiDB-lite"/>
    </source>
</evidence>
<keyword evidence="6" id="KW-1185">Reference proteome</keyword>
<dbReference type="PANTHER" id="PTHR12585:SF70">
    <property type="entry name" value="RAD21_REC8 N TERMINAL DOMAIN PROTEIN (AFU_ORTHOLOGUE AFUA_6G02900)"/>
    <property type="match status" value="1"/>
</dbReference>
<reference evidence="5 6" key="1">
    <citation type="journal article" date="2020" name="Microbiol. Resour. Announc.">
        <title>Draft Genome Sequence of a Cladosporium Species Isolated from the Mesophotic Ascidian Didemnum maculosum.</title>
        <authorList>
            <person name="Gioti A."/>
            <person name="Siaperas R."/>
            <person name="Nikolaivits E."/>
            <person name="Le Goff G."/>
            <person name="Ouazzani J."/>
            <person name="Kotoulas G."/>
            <person name="Topakas E."/>
        </authorList>
    </citation>
    <scope>NUCLEOTIDE SEQUENCE [LARGE SCALE GENOMIC DNA]</scope>
    <source>
        <strain evidence="5 6">TM138-S3</strain>
    </source>
</reference>